<dbReference type="InterPro" id="IPR036869">
    <property type="entry name" value="J_dom_sf"/>
</dbReference>
<proteinExistence type="predicted"/>
<keyword evidence="1" id="KW-0143">Chaperone</keyword>
<sequence>MAETFYDVLGVSPDADAEAITEAYRDRIKETHPDVSDADDAEERTKKVIEAKDVLTDEDERARYDQLGHQSYVRQTTMDADWGDDDSTAAATDTSSASSEAAETDWTKSSGEGTTWAGRGDWRDEEAAEKRRQRERRRRAREAAGASGVRNEGGTSSGGTAAGGATVDGGATNNVGGPVGWATSGSHAVRNEQDRSGVHSSRLFPPGQSLVLLISAFVCYPALVFSSLFPSFPLIVNLIVGACTLILIAYLTSMPEVGVYVFGGWTALGTVGLVASGVSPLSPVGLIVLLSTWFPFGLTVLTYEVLRW</sequence>
<feature type="region of interest" description="Disordered" evidence="2">
    <location>
        <begin position="77"/>
        <end position="187"/>
    </location>
</feature>
<evidence type="ECO:0000313" key="5">
    <source>
        <dbReference type="EMBL" id="QCC52246.1"/>
    </source>
</evidence>
<dbReference type="CDD" id="cd06257">
    <property type="entry name" value="DnaJ"/>
    <property type="match status" value="1"/>
</dbReference>
<evidence type="ECO:0000259" key="4">
    <source>
        <dbReference type="PROSITE" id="PS50076"/>
    </source>
</evidence>
<feature type="transmembrane region" description="Helical" evidence="3">
    <location>
        <begin position="210"/>
        <end position="228"/>
    </location>
</feature>
<dbReference type="EMBL" id="CP031310">
    <property type="protein sequence ID" value="QCC52246.1"/>
    <property type="molecule type" value="Genomic_DNA"/>
</dbReference>
<dbReference type="GO" id="GO:0042026">
    <property type="term" value="P:protein refolding"/>
    <property type="evidence" value="ECO:0007669"/>
    <property type="project" value="TreeGrafter"/>
</dbReference>
<feature type="domain" description="J" evidence="4">
    <location>
        <begin position="4"/>
        <end position="68"/>
    </location>
</feature>
<evidence type="ECO:0000256" key="1">
    <source>
        <dbReference type="ARBA" id="ARBA00023186"/>
    </source>
</evidence>
<feature type="transmembrane region" description="Helical" evidence="3">
    <location>
        <begin position="259"/>
        <end position="278"/>
    </location>
</feature>
<dbReference type="SMART" id="SM00271">
    <property type="entry name" value="DnaJ"/>
    <property type="match status" value="1"/>
</dbReference>
<feature type="compositionally biased region" description="Low complexity" evidence="2">
    <location>
        <begin position="88"/>
        <end position="101"/>
    </location>
</feature>
<dbReference type="KEGG" id="hsn:DV733_13835"/>
<dbReference type="RefSeq" id="WP_049992573.1">
    <property type="nucleotide sequence ID" value="NZ_CP031310.1"/>
</dbReference>
<dbReference type="PANTHER" id="PTHR43096">
    <property type="entry name" value="DNAJ HOMOLOG 1, MITOCHONDRIAL-RELATED"/>
    <property type="match status" value="1"/>
</dbReference>
<feature type="compositionally biased region" description="Basic residues" evidence="2">
    <location>
        <begin position="131"/>
        <end position="140"/>
    </location>
</feature>
<keyword evidence="3" id="KW-0472">Membrane</keyword>
<evidence type="ECO:0000256" key="2">
    <source>
        <dbReference type="SAM" id="MobiDB-lite"/>
    </source>
</evidence>
<evidence type="ECO:0000313" key="6">
    <source>
        <dbReference type="Proteomes" id="UP000296706"/>
    </source>
</evidence>
<dbReference type="STRING" id="1457250.GCA_000755225_01630"/>
<dbReference type="PRINTS" id="PR00625">
    <property type="entry name" value="JDOMAIN"/>
</dbReference>
<organism evidence="5 6">
    <name type="scientific">Halapricum salinum</name>
    <dbReference type="NCBI Taxonomy" id="1457250"/>
    <lineage>
        <taxon>Archaea</taxon>
        <taxon>Methanobacteriati</taxon>
        <taxon>Methanobacteriota</taxon>
        <taxon>Stenosarchaea group</taxon>
        <taxon>Halobacteria</taxon>
        <taxon>Halobacteriales</taxon>
        <taxon>Haloarculaceae</taxon>
        <taxon>Halapricum</taxon>
    </lineage>
</organism>
<dbReference type="GO" id="GO:0051082">
    <property type="term" value="F:unfolded protein binding"/>
    <property type="evidence" value="ECO:0007669"/>
    <property type="project" value="TreeGrafter"/>
</dbReference>
<protein>
    <submittedName>
        <fullName evidence="5">Molecular chaperone DnaJ</fullName>
    </submittedName>
</protein>
<dbReference type="Pfam" id="PF00226">
    <property type="entry name" value="DnaJ"/>
    <property type="match status" value="1"/>
</dbReference>
<feature type="transmembrane region" description="Helical" evidence="3">
    <location>
        <begin position="234"/>
        <end position="252"/>
    </location>
</feature>
<dbReference type="Proteomes" id="UP000296706">
    <property type="component" value="Chromosome"/>
</dbReference>
<dbReference type="Gene3D" id="1.10.287.110">
    <property type="entry name" value="DnaJ domain"/>
    <property type="match status" value="1"/>
</dbReference>
<reference evidence="5 6" key="1">
    <citation type="journal article" date="2019" name="Nat. Commun.">
        <title>A new type of DNA phosphorothioation-based antiviral system in archaea.</title>
        <authorList>
            <person name="Xiong L."/>
            <person name="Liu S."/>
            <person name="Chen S."/>
            <person name="Xiao Y."/>
            <person name="Zhu B."/>
            <person name="Gao Y."/>
            <person name="Zhang Y."/>
            <person name="Chen B."/>
            <person name="Luo J."/>
            <person name="Deng Z."/>
            <person name="Chen X."/>
            <person name="Wang L."/>
            <person name="Chen S."/>
        </authorList>
    </citation>
    <scope>NUCLEOTIDE SEQUENCE [LARGE SCALE GENOMIC DNA]</scope>
    <source>
        <strain evidence="5 6">CBA1105</strain>
    </source>
</reference>
<keyword evidence="3" id="KW-0812">Transmembrane</keyword>
<dbReference type="PANTHER" id="PTHR43096:SF52">
    <property type="entry name" value="DNAJ HOMOLOG 1, MITOCHONDRIAL-RELATED"/>
    <property type="match status" value="1"/>
</dbReference>
<gene>
    <name evidence="5" type="ORF">DV733_13835</name>
</gene>
<name>A0A4D6HG95_9EURY</name>
<dbReference type="PROSITE" id="PS50076">
    <property type="entry name" value="DNAJ_2"/>
    <property type="match status" value="1"/>
</dbReference>
<dbReference type="SUPFAM" id="SSF46565">
    <property type="entry name" value="Chaperone J-domain"/>
    <property type="match status" value="1"/>
</dbReference>
<accession>A0A4D6HG95</accession>
<evidence type="ECO:0000256" key="3">
    <source>
        <dbReference type="SAM" id="Phobius"/>
    </source>
</evidence>
<dbReference type="GO" id="GO:0005737">
    <property type="term" value="C:cytoplasm"/>
    <property type="evidence" value="ECO:0007669"/>
    <property type="project" value="TreeGrafter"/>
</dbReference>
<feature type="transmembrane region" description="Helical" evidence="3">
    <location>
        <begin position="284"/>
        <end position="306"/>
    </location>
</feature>
<dbReference type="InterPro" id="IPR001623">
    <property type="entry name" value="DnaJ_domain"/>
</dbReference>
<dbReference type="OrthoDB" id="11397at2157"/>
<dbReference type="GeneID" id="95973437"/>
<dbReference type="AlphaFoldDB" id="A0A4D6HG95"/>
<keyword evidence="6" id="KW-1185">Reference proteome</keyword>
<keyword evidence="3" id="KW-1133">Transmembrane helix</keyword>
<feature type="compositionally biased region" description="Low complexity" evidence="2">
    <location>
        <begin position="163"/>
        <end position="172"/>
    </location>
</feature>